<protein>
    <recommendedName>
        <fullName evidence="4">Gamma-glutamyl phosphate reductase</fullName>
    </recommendedName>
</protein>
<proteinExistence type="predicted"/>
<dbReference type="InterPro" id="IPR016161">
    <property type="entry name" value="Ald_DH/histidinol_DH"/>
</dbReference>
<keyword evidence="3" id="KW-1185">Reference proteome</keyword>
<dbReference type="GO" id="GO:0016491">
    <property type="term" value="F:oxidoreductase activity"/>
    <property type="evidence" value="ECO:0007669"/>
    <property type="project" value="UniProtKB-KW"/>
</dbReference>
<evidence type="ECO:0000256" key="1">
    <source>
        <dbReference type="ARBA" id="ARBA00023002"/>
    </source>
</evidence>
<dbReference type="SUPFAM" id="SSF53720">
    <property type="entry name" value="ALDH-like"/>
    <property type="match status" value="1"/>
</dbReference>
<gene>
    <name evidence="2" type="ORF">JCM9140_793</name>
</gene>
<evidence type="ECO:0008006" key="4">
    <source>
        <dbReference type="Google" id="ProtNLM"/>
    </source>
</evidence>
<name>W4PYS5_9BACI</name>
<evidence type="ECO:0000313" key="3">
    <source>
        <dbReference type="Proteomes" id="UP000018890"/>
    </source>
</evidence>
<dbReference type="AlphaFoldDB" id="W4PYS5"/>
<dbReference type="STRING" id="1236970.JCM9140_793"/>
<reference evidence="2" key="1">
    <citation type="journal article" date="2014" name="Genome Announc.">
        <title>Draft Genome Sequences of Three Alkaliphilic Bacillus Strains, Bacillus wakoensis JCM 9140T, Bacillus akibai JCM 9157T, and Bacillus hemicellulosilyticus JCM 9152T.</title>
        <authorList>
            <person name="Yuki M."/>
            <person name="Oshima K."/>
            <person name="Suda W."/>
            <person name="Oshida Y."/>
            <person name="Kitamura K."/>
            <person name="Iida T."/>
            <person name="Hattori M."/>
            <person name="Ohkuma M."/>
        </authorList>
    </citation>
    <scope>NUCLEOTIDE SEQUENCE [LARGE SCALE GENOMIC DNA]</scope>
    <source>
        <strain evidence="2">JCM 9140</strain>
    </source>
</reference>
<keyword evidence="1" id="KW-0560">Oxidoreductase</keyword>
<evidence type="ECO:0000313" key="2">
    <source>
        <dbReference type="EMBL" id="GAE24840.1"/>
    </source>
</evidence>
<sequence length="67" mass="7412">MSELQTKAKLANECARVLATKTTIEKNEALEAIAVQLLQEEEYLLKENEKDIKTARSNGTNEGSSTD</sequence>
<dbReference type="InterPro" id="IPR016162">
    <property type="entry name" value="Ald_DH_N"/>
</dbReference>
<dbReference type="Gene3D" id="3.40.605.10">
    <property type="entry name" value="Aldehyde Dehydrogenase, Chain A, domain 1"/>
    <property type="match status" value="1"/>
</dbReference>
<accession>W4PYS5</accession>
<organism evidence="2 3">
    <name type="scientific">Halalkalibacter wakoensis JCM 9140</name>
    <dbReference type="NCBI Taxonomy" id="1236970"/>
    <lineage>
        <taxon>Bacteria</taxon>
        <taxon>Bacillati</taxon>
        <taxon>Bacillota</taxon>
        <taxon>Bacilli</taxon>
        <taxon>Bacillales</taxon>
        <taxon>Bacillaceae</taxon>
        <taxon>Halalkalibacter</taxon>
    </lineage>
</organism>
<dbReference type="Proteomes" id="UP000018890">
    <property type="component" value="Unassembled WGS sequence"/>
</dbReference>
<dbReference type="EMBL" id="BAUT01000004">
    <property type="protein sequence ID" value="GAE24840.1"/>
    <property type="molecule type" value="Genomic_DNA"/>
</dbReference>
<comment type="caution">
    <text evidence="2">The sequence shown here is derived from an EMBL/GenBank/DDBJ whole genome shotgun (WGS) entry which is preliminary data.</text>
</comment>